<evidence type="ECO:0000313" key="4">
    <source>
        <dbReference type="Proteomes" id="UP000290191"/>
    </source>
</evidence>
<evidence type="ECO:0000259" key="2">
    <source>
        <dbReference type="Pfam" id="PF13439"/>
    </source>
</evidence>
<dbReference type="PANTHER" id="PTHR45947:SF3">
    <property type="entry name" value="SULFOQUINOVOSYL TRANSFERASE SQD2"/>
    <property type="match status" value="1"/>
</dbReference>
<dbReference type="Pfam" id="PF13439">
    <property type="entry name" value="Glyco_transf_4"/>
    <property type="match status" value="1"/>
</dbReference>
<dbReference type="EMBL" id="PDKO01000001">
    <property type="protein sequence ID" value="RXJ64751.1"/>
    <property type="molecule type" value="Genomic_DNA"/>
</dbReference>
<dbReference type="Proteomes" id="UP000290191">
    <property type="component" value="Unassembled WGS sequence"/>
</dbReference>
<organism evidence="3 4">
    <name type="scientific">Halarcobacter anaerophilus</name>
    <dbReference type="NCBI Taxonomy" id="877500"/>
    <lineage>
        <taxon>Bacteria</taxon>
        <taxon>Pseudomonadati</taxon>
        <taxon>Campylobacterota</taxon>
        <taxon>Epsilonproteobacteria</taxon>
        <taxon>Campylobacterales</taxon>
        <taxon>Arcobacteraceae</taxon>
        <taxon>Halarcobacter</taxon>
    </lineage>
</organism>
<reference evidence="3 4" key="1">
    <citation type="submission" date="2017-10" db="EMBL/GenBank/DDBJ databases">
        <title>Genomics of the genus Arcobacter.</title>
        <authorList>
            <person name="Perez-Cataluna A."/>
            <person name="Figueras M.J."/>
        </authorList>
    </citation>
    <scope>NUCLEOTIDE SEQUENCE [LARGE SCALE GENOMIC DNA]</scope>
    <source>
        <strain evidence="3 4">DSM 24636</strain>
    </source>
</reference>
<evidence type="ECO:0008006" key="5">
    <source>
        <dbReference type="Google" id="ProtNLM"/>
    </source>
</evidence>
<feature type="domain" description="Glycosyl transferase family 1" evidence="1">
    <location>
        <begin position="169"/>
        <end position="340"/>
    </location>
</feature>
<feature type="domain" description="Glycosyltransferase subfamily 4-like N-terminal" evidence="2">
    <location>
        <begin position="69"/>
        <end position="157"/>
    </location>
</feature>
<gene>
    <name evidence="3" type="ORF">CRV06_02005</name>
</gene>
<keyword evidence="4" id="KW-1185">Reference proteome</keyword>
<protein>
    <recommendedName>
        <fullName evidence="5">Glycosyl transferase family 1 domain-containing protein</fullName>
    </recommendedName>
</protein>
<dbReference type="OrthoDB" id="9803091at2"/>
<evidence type="ECO:0000259" key="1">
    <source>
        <dbReference type="Pfam" id="PF00534"/>
    </source>
</evidence>
<proteinExistence type="predicted"/>
<dbReference type="Gene3D" id="3.40.50.2000">
    <property type="entry name" value="Glycogen Phosphorylase B"/>
    <property type="match status" value="2"/>
</dbReference>
<dbReference type="AlphaFoldDB" id="A0A4Q0Y7Z4"/>
<dbReference type="InterPro" id="IPR001296">
    <property type="entry name" value="Glyco_trans_1"/>
</dbReference>
<accession>A0A4Q0Y7Z4</accession>
<sequence length="363" mass="42528">MKILLISNMYPSKTYPSYGVFIKNTKELLEKQNVEFVAQSSIYGRTENKFKKIINYIRLYLSFFCNVIFKKFDVAYIHFFGFYSVPMIYLLRLLNKKIVVNIHGTDLLGISTFTFKLQKKVLNKIDLVIIPSKYFKNKLINKFPNISEDKIYIYPSGGINTKIFYPQNKKSLRKKHNLKELFTIGYVSHINNNKGWHEFLQATEKFKKEIDKDIQIIIVGTGQHEKQFEQELSTLTVKENIKRYKKLTQIELSEVFNLLDLYIFPTKREDESLGLVGLEAMSCGVPVIGSNIAGVPSYLEDEKEGFLVRVGDIKDIYEKIFKYYNLNEEKKVIMKQNAIKKANQYEANNVSRLLKEKFEKIMK</sequence>
<dbReference type="GO" id="GO:0016757">
    <property type="term" value="F:glycosyltransferase activity"/>
    <property type="evidence" value="ECO:0007669"/>
    <property type="project" value="InterPro"/>
</dbReference>
<dbReference type="RefSeq" id="WP_129081119.1">
    <property type="nucleotide sequence ID" value="NZ_CP041070.1"/>
</dbReference>
<dbReference type="PANTHER" id="PTHR45947">
    <property type="entry name" value="SULFOQUINOVOSYL TRANSFERASE SQD2"/>
    <property type="match status" value="1"/>
</dbReference>
<evidence type="ECO:0000313" key="3">
    <source>
        <dbReference type="EMBL" id="RXJ64751.1"/>
    </source>
</evidence>
<dbReference type="SUPFAM" id="SSF53756">
    <property type="entry name" value="UDP-Glycosyltransferase/glycogen phosphorylase"/>
    <property type="match status" value="1"/>
</dbReference>
<dbReference type="InterPro" id="IPR050194">
    <property type="entry name" value="Glycosyltransferase_grp1"/>
</dbReference>
<dbReference type="Pfam" id="PF00534">
    <property type="entry name" value="Glycos_transf_1"/>
    <property type="match status" value="1"/>
</dbReference>
<dbReference type="CDD" id="cd03801">
    <property type="entry name" value="GT4_PimA-like"/>
    <property type="match status" value="1"/>
</dbReference>
<comment type="caution">
    <text evidence="3">The sequence shown here is derived from an EMBL/GenBank/DDBJ whole genome shotgun (WGS) entry which is preliminary data.</text>
</comment>
<dbReference type="InterPro" id="IPR028098">
    <property type="entry name" value="Glyco_trans_4-like_N"/>
</dbReference>
<name>A0A4Q0Y7Z4_9BACT</name>